<dbReference type="InterPro" id="IPR006626">
    <property type="entry name" value="PbH1"/>
</dbReference>
<proteinExistence type="predicted"/>
<dbReference type="AlphaFoldDB" id="X1UR02"/>
<feature type="domain" description="Periplasmic copper-binding protein NosD beta helix" evidence="1">
    <location>
        <begin position="8"/>
        <end position="127"/>
    </location>
</feature>
<reference evidence="2" key="1">
    <citation type="journal article" date="2014" name="Front. Microbiol.">
        <title>High frequency of phylogenetically diverse reductive dehalogenase-homologous genes in deep subseafloor sedimentary metagenomes.</title>
        <authorList>
            <person name="Kawai M."/>
            <person name="Futagami T."/>
            <person name="Toyoda A."/>
            <person name="Takaki Y."/>
            <person name="Nishi S."/>
            <person name="Hori S."/>
            <person name="Arai W."/>
            <person name="Tsubouchi T."/>
            <person name="Morono Y."/>
            <person name="Uchiyama I."/>
            <person name="Ito T."/>
            <person name="Fujiyama A."/>
            <person name="Inagaki F."/>
            <person name="Takami H."/>
        </authorList>
    </citation>
    <scope>NUCLEOTIDE SEQUENCE</scope>
    <source>
        <strain evidence="2">Expedition CK06-06</strain>
    </source>
</reference>
<evidence type="ECO:0000259" key="1">
    <source>
        <dbReference type="Pfam" id="PF05048"/>
    </source>
</evidence>
<dbReference type="SUPFAM" id="SSF51126">
    <property type="entry name" value="Pectin lyase-like"/>
    <property type="match status" value="1"/>
</dbReference>
<dbReference type="EMBL" id="BARW01019395">
    <property type="protein sequence ID" value="GAI94789.1"/>
    <property type="molecule type" value="Genomic_DNA"/>
</dbReference>
<evidence type="ECO:0000313" key="2">
    <source>
        <dbReference type="EMBL" id="GAI94789.1"/>
    </source>
</evidence>
<organism evidence="2">
    <name type="scientific">marine sediment metagenome</name>
    <dbReference type="NCBI Taxonomy" id="412755"/>
    <lineage>
        <taxon>unclassified sequences</taxon>
        <taxon>metagenomes</taxon>
        <taxon>ecological metagenomes</taxon>
    </lineage>
</organism>
<dbReference type="Gene3D" id="2.160.20.10">
    <property type="entry name" value="Single-stranded right-handed beta-helix, Pectin lyase-like"/>
    <property type="match status" value="1"/>
</dbReference>
<feature type="non-terminal residue" evidence="2">
    <location>
        <position position="1"/>
    </location>
</feature>
<protein>
    <recommendedName>
        <fullName evidence="1">Periplasmic copper-binding protein NosD beta helix domain-containing protein</fullName>
    </recommendedName>
</protein>
<dbReference type="SMART" id="SM00710">
    <property type="entry name" value="PbH1"/>
    <property type="match status" value="4"/>
</dbReference>
<dbReference type="InterPro" id="IPR012334">
    <property type="entry name" value="Pectin_lyas_fold"/>
</dbReference>
<dbReference type="InterPro" id="IPR022441">
    <property type="entry name" value="Para_beta_helix_rpt-2"/>
</dbReference>
<accession>X1UR02</accession>
<dbReference type="InterPro" id="IPR007742">
    <property type="entry name" value="NosD_dom"/>
</dbReference>
<dbReference type="Pfam" id="PF05048">
    <property type="entry name" value="NosD"/>
    <property type="match status" value="1"/>
</dbReference>
<comment type="caution">
    <text evidence="2">The sequence shown here is derived from an EMBL/GenBank/DDBJ whole genome shotgun (WGS) entry which is preliminary data.</text>
</comment>
<sequence length="135" mass="14437">LRLDGNKDNRVGGTQRGIYFKRVGYGLTFGCLIQGVIPENFQGDGIKIETCQNALITNNVCKRDATGISVATSSNCIVTKNKCDENTSSGINLTNADNNTVVGNICQDNACRGIYITSSDLNTIVGNVNLIHPPN</sequence>
<dbReference type="NCBIfam" id="TIGR03804">
    <property type="entry name" value="para_beta_helix"/>
    <property type="match status" value="2"/>
</dbReference>
<dbReference type="InterPro" id="IPR011050">
    <property type="entry name" value="Pectin_lyase_fold/virulence"/>
</dbReference>
<name>X1UR02_9ZZZZ</name>
<gene>
    <name evidence="2" type="ORF">S12H4_32979</name>
</gene>